<evidence type="ECO:0000256" key="3">
    <source>
        <dbReference type="ARBA" id="ARBA00022764"/>
    </source>
</evidence>
<dbReference type="PANTHER" id="PTHR36504">
    <property type="entry name" value="LIPOPOLYSACCHARIDE EXPORT SYSTEM PROTEIN LPTA"/>
    <property type="match status" value="1"/>
</dbReference>
<feature type="domain" description="Organic solvent tolerance-like N-terminal" evidence="4">
    <location>
        <begin position="19"/>
        <end position="128"/>
    </location>
</feature>
<keyword evidence="1" id="KW-0813">Transport</keyword>
<sequence length="153" mass="17474">MRIIFILFFTTLLFSQELKIKANSFKADESQGISVFDGDVNIVKGNDEINASNLTIYVDKENKPTKFVAIGNVSFKIQTKQNAKYRGSSNKIIYLPLKKEYHFFENVHLVQINEKKEIHGDKVILSIVDGKAYAQGLKKEPVIMIFDIAEEKE</sequence>
<name>A0A975GCM9_9BACT</name>
<evidence type="ECO:0000313" key="5">
    <source>
        <dbReference type="EMBL" id="QSZ41780.1"/>
    </source>
</evidence>
<reference evidence="5" key="1">
    <citation type="submission" date="2019-11" db="EMBL/GenBank/DDBJ databases">
        <authorList>
            <person name="Kojima H."/>
        </authorList>
    </citation>
    <scope>NUCLEOTIDE SEQUENCE</scope>
    <source>
        <strain evidence="5">H1576</strain>
    </source>
</reference>
<accession>A0A975GCM9</accession>
<keyword evidence="6" id="KW-1185">Reference proteome</keyword>
<evidence type="ECO:0000256" key="2">
    <source>
        <dbReference type="ARBA" id="ARBA00022729"/>
    </source>
</evidence>
<evidence type="ECO:0000259" key="4">
    <source>
        <dbReference type="Pfam" id="PF03968"/>
    </source>
</evidence>
<dbReference type="GO" id="GO:0001530">
    <property type="term" value="F:lipopolysaccharide binding"/>
    <property type="evidence" value="ECO:0007669"/>
    <property type="project" value="InterPro"/>
</dbReference>
<proteinExistence type="predicted"/>
<dbReference type="RefSeq" id="WP_207563065.1">
    <property type="nucleotide sequence ID" value="NZ_CP046072.1"/>
</dbReference>
<organism evidence="5 6">
    <name type="scientific">Sulfurimonas aquatica</name>
    <dbReference type="NCBI Taxonomy" id="2672570"/>
    <lineage>
        <taxon>Bacteria</taxon>
        <taxon>Pseudomonadati</taxon>
        <taxon>Campylobacterota</taxon>
        <taxon>Epsilonproteobacteria</taxon>
        <taxon>Campylobacterales</taxon>
        <taxon>Sulfurimonadaceae</taxon>
        <taxon>Sulfurimonas</taxon>
    </lineage>
</organism>
<dbReference type="Proteomes" id="UP000671852">
    <property type="component" value="Chromosome"/>
</dbReference>
<protein>
    <submittedName>
        <fullName evidence="5">Lipopolysaccharide transport periplasmic protein LptA</fullName>
    </submittedName>
</protein>
<dbReference type="GO" id="GO:0017089">
    <property type="term" value="F:glycolipid transfer activity"/>
    <property type="evidence" value="ECO:0007669"/>
    <property type="project" value="TreeGrafter"/>
</dbReference>
<dbReference type="GO" id="GO:0009279">
    <property type="term" value="C:cell outer membrane"/>
    <property type="evidence" value="ECO:0007669"/>
    <property type="project" value="TreeGrafter"/>
</dbReference>
<dbReference type="EMBL" id="CP046072">
    <property type="protein sequence ID" value="QSZ41780.1"/>
    <property type="molecule type" value="Genomic_DNA"/>
</dbReference>
<gene>
    <name evidence="5" type="primary">lptA</name>
    <name evidence="5" type="ORF">GJV85_06545</name>
</gene>
<keyword evidence="2" id="KW-0732">Signal</keyword>
<dbReference type="GO" id="GO:0015920">
    <property type="term" value="P:lipopolysaccharide transport"/>
    <property type="evidence" value="ECO:0007669"/>
    <property type="project" value="InterPro"/>
</dbReference>
<dbReference type="KEGG" id="saqt:GJV85_06545"/>
<dbReference type="PANTHER" id="PTHR36504:SF1">
    <property type="entry name" value="LIPOPOLYSACCHARIDE EXPORT SYSTEM PROTEIN LPTA"/>
    <property type="match status" value="1"/>
</dbReference>
<dbReference type="AlphaFoldDB" id="A0A975GCM9"/>
<dbReference type="InterPro" id="IPR014340">
    <property type="entry name" value="LptA"/>
</dbReference>
<dbReference type="InterPro" id="IPR052037">
    <property type="entry name" value="LPS_export_LptA"/>
</dbReference>
<evidence type="ECO:0000313" key="6">
    <source>
        <dbReference type="Proteomes" id="UP000671852"/>
    </source>
</evidence>
<evidence type="ECO:0000256" key="1">
    <source>
        <dbReference type="ARBA" id="ARBA00022448"/>
    </source>
</evidence>
<keyword evidence="3" id="KW-0574">Periplasm</keyword>
<dbReference type="Gene3D" id="2.60.450.10">
    <property type="entry name" value="Lipopolysaccharide (LPS) transport protein A like domain"/>
    <property type="match status" value="1"/>
</dbReference>
<dbReference type="InterPro" id="IPR005653">
    <property type="entry name" value="OstA-like_N"/>
</dbReference>
<dbReference type="NCBIfam" id="TIGR03002">
    <property type="entry name" value="outer_YhbN_LptA"/>
    <property type="match status" value="1"/>
</dbReference>
<dbReference type="GO" id="GO:0030288">
    <property type="term" value="C:outer membrane-bounded periplasmic space"/>
    <property type="evidence" value="ECO:0007669"/>
    <property type="project" value="TreeGrafter"/>
</dbReference>
<reference evidence="5" key="2">
    <citation type="submission" date="2021-04" db="EMBL/GenBank/DDBJ databases">
        <title>Isolation and characterization of a novel species of the genus Sulfurimonas.</title>
        <authorList>
            <person name="Fukui M."/>
        </authorList>
    </citation>
    <scope>NUCLEOTIDE SEQUENCE</scope>
    <source>
        <strain evidence="5">H1576</strain>
    </source>
</reference>
<dbReference type="Pfam" id="PF03968">
    <property type="entry name" value="LptD_N"/>
    <property type="match status" value="1"/>
</dbReference>